<keyword evidence="3" id="KW-1185">Reference proteome</keyword>
<evidence type="ECO:0000256" key="1">
    <source>
        <dbReference type="SAM" id="SignalP"/>
    </source>
</evidence>
<organism evidence="2 3">
    <name type="scientific">Bacillus tropicus</name>
    <dbReference type="NCBI Taxonomy" id="2026188"/>
    <lineage>
        <taxon>Bacteria</taxon>
        <taxon>Bacillati</taxon>
        <taxon>Bacillota</taxon>
        <taxon>Bacilli</taxon>
        <taxon>Bacillales</taxon>
        <taxon>Bacillaceae</taxon>
        <taxon>Bacillus</taxon>
        <taxon>Bacillus cereus group</taxon>
    </lineage>
</organism>
<accession>A0A7T2QHZ1</accession>
<dbReference type="Proteomes" id="UP000594791">
    <property type="component" value="Chromosome"/>
</dbReference>
<keyword evidence="1" id="KW-0732">Signal</keyword>
<gene>
    <name evidence="2" type="ORF">I6G77_07700</name>
</gene>
<dbReference type="SUPFAM" id="SSF50969">
    <property type="entry name" value="YVTN repeat-like/Quinoprotein amine dehydrogenase"/>
    <property type="match status" value="1"/>
</dbReference>
<evidence type="ECO:0008006" key="4">
    <source>
        <dbReference type="Google" id="ProtNLM"/>
    </source>
</evidence>
<dbReference type="InterPro" id="IPR011044">
    <property type="entry name" value="Quino_amine_DH_bsu"/>
</dbReference>
<sequence length="375" mass="43226">MFQKCNSLTIIVICTMFLFVACSKSDTELKDIQKADYLVSYSNAMKAGSYIYAYDKKGNTISKMEVDGQSMISNAKDEKGYYFSSNRNNNHYAIDETGKMQEISRPKQLQDVNAGAYFIHAEQGYVYYDVNIGLIDEKKGYTSELVYWKDSDKRQESVELKGTIQGAHIIENHIYAFSQTLDKVYISEIDLVTNKKTGEFEIPNENVYFAPTPQKVIFQKYKDKLILALSDNVNQKLSSKLMMINPKTRVVEKEAVLDDERFIPVLVQVIDNKVYILNNDEKVKELDENLNIIRTYSLQSNKNTKITREDKGIFDIQVHGNKLYMLYKDMNPKSKTKQLVAEIEGYDLLTGASIEKTTLQLDKKWDDITFLIMKE</sequence>
<dbReference type="RefSeq" id="WP_042514892.1">
    <property type="nucleotide sequence ID" value="NZ_CP065739.1"/>
</dbReference>
<evidence type="ECO:0000313" key="3">
    <source>
        <dbReference type="Proteomes" id="UP000594791"/>
    </source>
</evidence>
<name>A0A7T2QHZ1_9BACI</name>
<feature type="signal peptide" evidence="1">
    <location>
        <begin position="1"/>
        <end position="21"/>
    </location>
</feature>
<proteinExistence type="predicted"/>
<reference evidence="2 3" key="1">
    <citation type="submission" date="2020-12" db="EMBL/GenBank/DDBJ databases">
        <title>FDA dAtabase for Regulatory Grade micrObial Sequences (FDA-ARGOS): Supporting development and validation of Infectious Disease Dx tests.</title>
        <authorList>
            <person name="Nelson B."/>
            <person name="Plummer A."/>
            <person name="Tallon L."/>
            <person name="Sadzewicz L."/>
            <person name="Zhao X."/>
            <person name="Boylan J."/>
            <person name="Ott S."/>
            <person name="Bowen H."/>
            <person name="Vavikolanu K."/>
            <person name="Mehta A."/>
            <person name="Aluvathingal J."/>
            <person name="Nadendla S."/>
            <person name="Myers T."/>
            <person name="Yan Y."/>
            <person name="Sichtig H."/>
        </authorList>
    </citation>
    <scope>NUCLEOTIDE SEQUENCE [LARGE SCALE GENOMIC DNA]</scope>
    <source>
        <strain evidence="2 3">FDAARGOS_920</strain>
    </source>
</reference>
<evidence type="ECO:0000313" key="2">
    <source>
        <dbReference type="EMBL" id="QPR79067.1"/>
    </source>
</evidence>
<feature type="chain" id="PRO_5045394934" description="Lipoprotein" evidence="1">
    <location>
        <begin position="22"/>
        <end position="375"/>
    </location>
</feature>
<protein>
    <recommendedName>
        <fullName evidence="4">Lipoprotein</fullName>
    </recommendedName>
</protein>
<dbReference type="EMBL" id="CP065739">
    <property type="protein sequence ID" value="QPR79067.1"/>
    <property type="molecule type" value="Genomic_DNA"/>
</dbReference>
<dbReference type="PROSITE" id="PS51257">
    <property type="entry name" value="PROKAR_LIPOPROTEIN"/>
    <property type="match status" value="1"/>
</dbReference>